<keyword evidence="2" id="KW-1185">Reference proteome</keyword>
<dbReference type="Proteomes" id="UP001153331">
    <property type="component" value="Unassembled WGS sequence"/>
</dbReference>
<proteinExistence type="predicted"/>
<comment type="caution">
    <text evidence="1">The sequence shown here is derived from an EMBL/GenBank/DDBJ whole genome shotgun (WGS) entry which is preliminary data.</text>
</comment>
<gene>
    <name evidence="1" type="ORF">OPT61_g9673</name>
</gene>
<dbReference type="EMBL" id="JAPHNI010001230">
    <property type="protein sequence ID" value="KAJ8106233.1"/>
    <property type="molecule type" value="Genomic_DNA"/>
</dbReference>
<reference evidence="1" key="1">
    <citation type="submission" date="2022-11" db="EMBL/GenBank/DDBJ databases">
        <title>Genome Sequence of Boeremia exigua.</title>
        <authorList>
            <person name="Buettner E."/>
        </authorList>
    </citation>
    <scope>NUCLEOTIDE SEQUENCE</scope>
    <source>
        <strain evidence="1">CU02</strain>
    </source>
</reference>
<accession>A0ACC2HU27</accession>
<sequence length="953" mass="108642">MQRYVYQPLLPAANSIRLVQILPGEPGSSIYCRIIDYTIRDDQASGLFEGLSYVWGNPAVVQRIYIAPSYVTAAPLKEACSYMDVAANLSSALQRLRDRCIPRTMWIDAICINQDDLGERASQVSFMVRIYSHALRVIVWLGDAHDDDEDTFHLIEDAAEYAQSNQDISTTRQKGFQVGLTRREGNRPTMSESSFFALMSRPWFRRIWVLQEVAAARSVLVICGSHEIAGARFTRGLQTLIGGPKSSWARKLCYTTIQVIDWDSNQHRQDYTSNLGISVLGELLERFHKREATDRRDKIFALLGMASDGADGDLTPDYTKSWANMFANLIRHIFGTATTVFTWDTAECAFLTVRGCALGVMRKSWWSDGHWMMNSSLVRVTGPSRKRATAIAYWPDHSYCRDIRDGDIMFLASGATRPSIIRLSISYFDIIVAAMPEPSRFRYKYRTSRLSDPDWHENLTAVAHSASQITMVWDWTFQQNHAASICRFETDTDTCLDLCIPRHSRLLNHARFMDSINPMGYSRGSVNNIDRYVKQTYISWKKNLLETFHYSDQATPPGLLQIVWSYQTSYTWLTDLLEELRWCSWFVQQPHVERSYSGLMVAYWKERGYLCLDWISILSLLSTGIRPIAPDDHLDNFLSSCFGRVEGEPSSSEEVKDNTLYSALFPPYLHPQSAANGTATWSQGFVTRLLFKAVIAQSPTLLQSLHVSEATLLVKPLVTGSRPVRGPRSKMHLNFLTLALISEAQNNVLSLSLESLREARRGEYAELVFDFLLRLLTRDISSVYNILSTLVGSEGRSPSRTLPKPPHRLIKADHDKPGTELAKGLFIADTDSNSESADEHEFEQSGNRDQVYKNFHFKPQNQMKDEFLDNHLKLLTFYMTHTELYRYAASVHNDRVLPFLHRRYTRLAHKRGTKSSRDRLLQGFNAYEIKRTTSSISSKAMDNSSASEMYTSE</sequence>
<protein>
    <submittedName>
        <fullName evidence="1">Uncharacterized protein</fullName>
    </submittedName>
</protein>
<evidence type="ECO:0000313" key="1">
    <source>
        <dbReference type="EMBL" id="KAJ8106233.1"/>
    </source>
</evidence>
<evidence type="ECO:0000313" key="2">
    <source>
        <dbReference type="Proteomes" id="UP001153331"/>
    </source>
</evidence>
<organism evidence="1 2">
    <name type="scientific">Boeremia exigua</name>
    <dbReference type="NCBI Taxonomy" id="749465"/>
    <lineage>
        <taxon>Eukaryota</taxon>
        <taxon>Fungi</taxon>
        <taxon>Dikarya</taxon>
        <taxon>Ascomycota</taxon>
        <taxon>Pezizomycotina</taxon>
        <taxon>Dothideomycetes</taxon>
        <taxon>Pleosporomycetidae</taxon>
        <taxon>Pleosporales</taxon>
        <taxon>Pleosporineae</taxon>
        <taxon>Didymellaceae</taxon>
        <taxon>Boeremia</taxon>
    </lineage>
</organism>
<name>A0ACC2HU27_9PLEO</name>